<reference evidence="1 2" key="1">
    <citation type="journal article" date="2022" name="Nat. Ecol. Evol.">
        <title>A masculinizing supergene underlies an exaggerated male reproductive morph in a spider.</title>
        <authorList>
            <person name="Hendrickx F."/>
            <person name="De Corte Z."/>
            <person name="Sonet G."/>
            <person name="Van Belleghem S.M."/>
            <person name="Kostlbacher S."/>
            <person name="Vangestel C."/>
        </authorList>
    </citation>
    <scope>NUCLEOTIDE SEQUENCE [LARGE SCALE GENOMIC DNA]</scope>
    <source>
        <strain evidence="1">W744_W776</strain>
    </source>
</reference>
<evidence type="ECO:0000313" key="2">
    <source>
        <dbReference type="Proteomes" id="UP000827092"/>
    </source>
</evidence>
<proteinExistence type="predicted"/>
<sequence length="90" mass="10218">MVSTFLRTFYTEEELSKMSYNGTKENLGLPVQFKECLNAAHDNSCTQCSTVLETESVIAEAIDNMESSEQKEDTEYDFIMATEHFCLVEA</sequence>
<organism evidence="1 2">
    <name type="scientific">Oedothorax gibbosus</name>
    <dbReference type="NCBI Taxonomy" id="931172"/>
    <lineage>
        <taxon>Eukaryota</taxon>
        <taxon>Metazoa</taxon>
        <taxon>Ecdysozoa</taxon>
        <taxon>Arthropoda</taxon>
        <taxon>Chelicerata</taxon>
        <taxon>Arachnida</taxon>
        <taxon>Araneae</taxon>
        <taxon>Araneomorphae</taxon>
        <taxon>Entelegynae</taxon>
        <taxon>Araneoidea</taxon>
        <taxon>Linyphiidae</taxon>
        <taxon>Erigoninae</taxon>
        <taxon>Oedothorax</taxon>
    </lineage>
</organism>
<protein>
    <submittedName>
        <fullName evidence="1">Uncharacterized protein</fullName>
    </submittedName>
</protein>
<accession>A0AAV6UIV0</accession>
<comment type="caution">
    <text evidence="1">The sequence shown here is derived from an EMBL/GenBank/DDBJ whole genome shotgun (WGS) entry which is preliminary data.</text>
</comment>
<evidence type="ECO:0000313" key="1">
    <source>
        <dbReference type="EMBL" id="KAG8184350.1"/>
    </source>
</evidence>
<dbReference type="EMBL" id="JAFNEN010000375">
    <property type="protein sequence ID" value="KAG8184350.1"/>
    <property type="molecule type" value="Genomic_DNA"/>
</dbReference>
<gene>
    <name evidence="1" type="ORF">JTE90_006753</name>
</gene>
<dbReference type="AlphaFoldDB" id="A0AAV6UIV0"/>
<dbReference type="Proteomes" id="UP000827092">
    <property type="component" value="Unassembled WGS sequence"/>
</dbReference>
<keyword evidence="2" id="KW-1185">Reference proteome</keyword>
<name>A0AAV6UIV0_9ARAC</name>